<dbReference type="Pfam" id="PF10936">
    <property type="entry name" value="DUF2617"/>
    <property type="match status" value="1"/>
</dbReference>
<sequence length="165" mass="19116">MLYRRPLHPELFNLATRRTDRHGEYEIESWLTPGGHVVRFAVDHQQMTETVVDSGDHLPETGLVHALPCLGEKDFEMEAEGRLGYFTTIQTETLTDNLYQATLREMEVFAHETGSLSHRWETENGVHLSVLDAQKYKREYHVQSYHLVPHNGTVLRTQSIFEIVK</sequence>
<gene>
    <name evidence="1" type="ORF">HNQ40_000590</name>
</gene>
<accession>A0A7X0H6P2</accession>
<reference evidence="1 2" key="1">
    <citation type="submission" date="2020-08" db="EMBL/GenBank/DDBJ databases">
        <title>Genomic Encyclopedia of Type Strains, Phase IV (KMG-IV): sequencing the most valuable type-strain genomes for metagenomic binning, comparative biology and taxonomic classification.</title>
        <authorList>
            <person name="Goeker M."/>
        </authorList>
    </citation>
    <scope>NUCLEOTIDE SEQUENCE [LARGE SCALE GENOMIC DNA]</scope>
    <source>
        <strain evidence="1 2">DSM 103725</strain>
    </source>
</reference>
<proteinExistence type="predicted"/>
<keyword evidence="2" id="KW-1185">Reference proteome</keyword>
<dbReference type="AlphaFoldDB" id="A0A7X0H6P2"/>
<dbReference type="InterPro" id="IPR024486">
    <property type="entry name" value="DUF2617"/>
</dbReference>
<evidence type="ECO:0008006" key="3">
    <source>
        <dbReference type="Google" id="ProtNLM"/>
    </source>
</evidence>
<name>A0A7X0H6P2_9BACT</name>
<evidence type="ECO:0000313" key="2">
    <source>
        <dbReference type="Proteomes" id="UP000541810"/>
    </source>
</evidence>
<comment type="caution">
    <text evidence="1">The sequence shown here is derived from an EMBL/GenBank/DDBJ whole genome shotgun (WGS) entry which is preliminary data.</text>
</comment>
<dbReference type="EMBL" id="JACHGY010000001">
    <property type="protein sequence ID" value="MBB6428784.1"/>
    <property type="molecule type" value="Genomic_DNA"/>
</dbReference>
<organism evidence="1 2">
    <name type="scientific">Algisphaera agarilytica</name>
    <dbReference type="NCBI Taxonomy" id="1385975"/>
    <lineage>
        <taxon>Bacteria</taxon>
        <taxon>Pseudomonadati</taxon>
        <taxon>Planctomycetota</taxon>
        <taxon>Phycisphaerae</taxon>
        <taxon>Phycisphaerales</taxon>
        <taxon>Phycisphaeraceae</taxon>
        <taxon>Algisphaera</taxon>
    </lineage>
</organism>
<evidence type="ECO:0000313" key="1">
    <source>
        <dbReference type="EMBL" id="MBB6428784.1"/>
    </source>
</evidence>
<dbReference type="Proteomes" id="UP000541810">
    <property type="component" value="Unassembled WGS sequence"/>
</dbReference>
<protein>
    <recommendedName>
        <fullName evidence="3">DUF2617 family protein</fullName>
    </recommendedName>
</protein>